<gene>
    <name evidence="1" type="ORF">T10_1572</name>
</gene>
<dbReference type="EMBL" id="JYDO01000008">
    <property type="protein sequence ID" value="KRZ78985.1"/>
    <property type="molecule type" value="Genomic_DNA"/>
</dbReference>
<comment type="caution">
    <text evidence="1">The sequence shown here is derived from an EMBL/GenBank/DDBJ whole genome shotgun (WGS) entry which is preliminary data.</text>
</comment>
<accession>A0A0V1N4R4</accession>
<dbReference type="AlphaFoldDB" id="A0A0V1N4R4"/>
<name>A0A0V1N4R4_9BILA</name>
<protein>
    <submittedName>
        <fullName evidence="1">Uncharacterized protein</fullName>
    </submittedName>
</protein>
<dbReference type="Proteomes" id="UP000054843">
    <property type="component" value="Unassembled WGS sequence"/>
</dbReference>
<reference evidence="1 2" key="1">
    <citation type="submission" date="2015-01" db="EMBL/GenBank/DDBJ databases">
        <title>Evolution of Trichinella species and genotypes.</title>
        <authorList>
            <person name="Korhonen P.K."/>
            <person name="Edoardo P."/>
            <person name="Giuseppe L.R."/>
            <person name="Gasser R.B."/>
        </authorList>
    </citation>
    <scope>NUCLEOTIDE SEQUENCE [LARGE SCALE GENOMIC DNA]</scope>
    <source>
        <strain evidence="1">ISS1980</strain>
    </source>
</reference>
<sequence length="64" mass="7243">MNSIIKTEFQQSETSAQLCMKLHCTFLLDFPLSQNNQPKITTDVTNITLVSNFQCHLTVSILGR</sequence>
<proteinExistence type="predicted"/>
<evidence type="ECO:0000313" key="1">
    <source>
        <dbReference type="EMBL" id="KRZ78985.1"/>
    </source>
</evidence>
<evidence type="ECO:0000313" key="2">
    <source>
        <dbReference type="Proteomes" id="UP000054843"/>
    </source>
</evidence>
<keyword evidence="2" id="KW-1185">Reference proteome</keyword>
<organism evidence="1 2">
    <name type="scientific">Trichinella papuae</name>
    <dbReference type="NCBI Taxonomy" id="268474"/>
    <lineage>
        <taxon>Eukaryota</taxon>
        <taxon>Metazoa</taxon>
        <taxon>Ecdysozoa</taxon>
        <taxon>Nematoda</taxon>
        <taxon>Enoplea</taxon>
        <taxon>Dorylaimia</taxon>
        <taxon>Trichinellida</taxon>
        <taxon>Trichinellidae</taxon>
        <taxon>Trichinella</taxon>
    </lineage>
</organism>